<dbReference type="InterPro" id="IPR036962">
    <property type="entry name" value="Glyco_hydro_3_N_sf"/>
</dbReference>
<dbReference type="InterPro" id="IPR002772">
    <property type="entry name" value="Glyco_hydro_3_C"/>
</dbReference>
<dbReference type="Proteomes" id="UP000198386">
    <property type="component" value="Unassembled WGS sequence"/>
</dbReference>
<protein>
    <submittedName>
        <fullName evidence="4">Beta-glucosidase</fullName>
    </submittedName>
</protein>
<evidence type="ECO:0000256" key="1">
    <source>
        <dbReference type="ARBA" id="ARBA00022801"/>
    </source>
</evidence>
<evidence type="ECO:0000313" key="5">
    <source>
        <dbReference type="Proteomes" id="UP000198386"/>
    </source>
</evidence>
<dbReference type="Pfam" id="PF01915">
    <property type="entry name" value="Glyco_hydro_3_C"/>
    <property type="match status" value="1"/>
</dbReference>
<dbReference type="Pfam" id="PF00933">
    <property type="entry name" value="Glyco_hydro_3"/>
    <property type="match status" value="1"/>
</dbReference>
<feature type="compositionally biased region" description="Low complexity" evidence="2">
    <location>
        <begin position="1"/>
        <end position="14"/>
    </location>
</feature>
<dbReference type="Gene3D" id="3.40.50.1700">
    <property type="entry name" value="Glycoside hydrolase family 3 C-terminal domain"/>
    <property type="match status" value="1"/>
</dbReference>
<dbReference type="PANTHER" id="PTHR30620:SF123">
    <property type="entry name" value="BETA-XYLOSIDASE"/>
    <property type="match status" value="1"/>
</dbReference>
<sequence>MRTDLDTGSDTGSDPESAPWRDPGLPAQDRVADLVRRMTLEEKVAQLYGVWVGIDATAGEVAPHQHEMAGAPVDWDDLVRNGLGQLTRPFGTAPVDPLVGAKGLAESQRQIVAAGRFGIPALVHEECLTGLAAWTATAFPSPLCWAASFDPDLVARMGALIGQSMRRLGVHQGLAPVLDVARDLRWGRVEETMGEDPHLVGTIGSAYVRGLESSGVVATLKHFVGYSASRAGRNLAPVSAGPREIAGVLLPPFEMALRAGARSVMNSYTDLDGVPSAADPALLTSLLRETYGFTGTVVADYFSIAFLQTLHGVAGSPAEAAARALEAGIDVELPTVNCYGGPLVDAVRSGAVDEGLVDRALRRVLLQKCELGLLDPDWSPDSPAVVDGEVTLDSAESRAVAGELARRSVVLLANDGTLPLRPGLRLAVVGPRADTAQAMLGCYSFPMHVGVHHPDVPVGVDIPTLADALRADPAAYDVVVAEGCPVLGGDDEGIAAAARAAADADVCVAVLGDQAGLFGNGTSGEGCDAVDLRLPGRQEELLEALLATGTPVVLVLLVGRPYELSRQVDRLAAVVCGFFPGEEGGPAVADVLSGRVAPSGRLPVSFPRAGSSQPATYLAAPLGRRTDVSTVDPTPLFPFGHGLGYGSATWAGVRAAGGPEWDTEGTTEVEVELRNDTDGEVTEVVQVYLHDVAAEVVRPVQSLLAARRVDLAPHSGATVRFTLHADLTSFPGRDGARVVEPGDVELRVGASSADVREVLPLTLTGSRRTVGFERVLHPGSVVEPGPAPA</sequence>
<dbReference type="InterPro" id="IPR017853">
    <property type="entry name" value="GH"/>
</dbReference>
<feature type="domain" description="Fibronectin type III-like" evidence="3">
    <location>
        <begin position="683"/>
        <end position="752"/>
    </location>
</feature>
<feature type="region of interest" description="Disordered" evidence="2">
    <location>
        <begin position="1"/>
        <end position="26"/>
    </location>
</feature>
<name>A0A239DJQ5_9ACTN</name>
<proteinExistence type="predicted"/>
<dbReference type="SUPFAM" id="SSF51445">
    <property type="entry name" value="(Trans)glycosidases"/>
    <property type="match status" value="1"/>
</dbReference>
<dbReference type="GO" id="GO:0009251">
    <property type="term" value="P:glucan catabolic process"/>
    <property type="evidence" value="ECO:0007669"/>
    <property type="project" value="TreeGrafter"/>
</dbReference>
<keyword evidence="1" id="KW-0378">Hydrolase</keyword>
<dbReference type="InterPro" id="IPR026891">
    <property type="entry name" value="Fn3-like"/>
</dbReference>
<dbReference type="InterPro" id="IPR001764">
    <property type="entry name" value="Glyco_hydro_3_N"/>
</dbReference>
<dbReference type="SUPFAM" id="SSF52279">
    <property type="entry name" value="Beta-D-glucan exohydrolase, C-terminal domain"/>
    <property type="match status" value="1"/>
</dbReference>
<dbReference type="OrthoDB" id="9803863at2"/>
<dbReference type="Gene3D" id="2.60.40.10">
    <property type="entry name" value="Immunoglobulins"/>
    <property type="match status" value="1"/>
</dbReference>
<dbReference type="InterPro" id="IPR051915">
    <property type="entry name" value="Cellulose_Degrad_GH3"/>
</dbReference>
<evidence type="ECO:0000256" key="2">
    <source>
        <dbReference type="SAM" id="MobiDB-lite"/>
    </source>
</evidence>
<dbReference type="GO" id="GO:0008422">
    <property type="term" value="F:beta-glucosidase activity"/>
    <property type="evidence" value="ECO:0007669"/>
    <property type="project" value="TreeGrafter"/>
</dbReference>
<dbReference type="FunFam" id="3.20.20.300:FF:000011">
    <property type="entry name" value="Glycosyl hydrolase"/>
    <property type="match status" value="1"/>
</dbReference>
<evidence type="ECO:0000313" key="4">
    <source>
        <dbReference type="EMBL" id="SNS32676.1"/>
    </source>
</evidence>
<gene>
    <name evidence="4" type="ORF">SAMN04488107_2219</name>
</gene>
<dbReference type="PRINTS" id="PR00133">
    <property type="entry name" value="GLHYDRLASE3"/>
</dbReference>
<dbReference type="PANTHER" id="PTHR30620">
    <property type="entry name" value="PERIPLASMIC BETA-GLUCOSIDASE-RELATED"/>
    <property type="match status" value="1"/>
</dbReference>
<dbReference type="InterPro" id="IPR036881">
    <property type="entry name" value="Glyco_hydro_3_C_sf"/>
</dbReference>
<keyword evidence="5" id="KW-1185">Reference proteome</keyword>
<dbReference type="RefSeq" id="WP_089403900.1">
    <property type="nucleotide sequence ID" value="NZ_FZOH01000003.1"/>
</dbReference>
<reference evidence="5" key="1">
    <citation type="submission" date="2017-06" db="EMBL/GenBank/DDBJ databases">
        <authorList>
            <person name="Varghese N."/>
            <person name="Submissions S."/>
        </authorList>
    </citation>
    <scope>NUCLEOTIDE SEQUENCE [LARGE SCALE GENOMIC DNA]</scope>
    <source>
        <strain evidence="5">DSM 45423</strain>
    </source>
</reference>
<evidence type="ECO:0000259" key="3">
    <source>
        <dbReference type="SMART" id="SM01217"/>
    </source>
</evidence>
<dbReference type="SMART" id="SM01217">
    <property type="entry name" value="Fn3_like"/>
    <property type="match status" value="1"/>
</dbReference>
<dbReference type="Pfam" id="PF14310">
    <property type="entry name" value="Fn3-like"/>
    <property type="match status" value="1"/>
</dbReference>
<dbReference type="Gene3D" id="3.20.20.300">
    <property type="entry name" value="Glycoside hydrolase, family 3, N-terminal domain"/>
    <property type="match status" value="1"/>
</dbReference>
<dbReference type="InterPro" id="IPR013783">
    <property type="entry name" value="Ig-like_fold"/>
</dbReference>
<organism evidence="4 5">
    <name type="scientific">Geodermatophilus saharensis</name>
    <dbReference type="NCBI Taxonomy" id="1137994"/>
    <lineage>
        <taxon>Bacteria</taxon>
        <taxon>Bacillati</taxon>
        <taxon>Actinomycetota</taxon>
        <taxon>Actinomycetes</taxon>
        <taxon>Geodermatophilales</taxon>
        <taxon>Geodermatophilaceae</taxon>
        <taxon>Geodermatophilus</taxon>
    </lineage>
</organism>
<accession>A0A239DJQ5</accession>
<dbReference type="EMBL" id="FZOH01000003">
    <property type="protein sequence ID" value="SNS32676.1"/>
    <property type="molecule type" value="Genomic_DNA"/>
</dbReference>
<dbReference type="AlphaFoldDB" id="A0A239DJQ5"/>